<dbReference type="AlphaFoldDB" id="A0AA41Q006"/>
<evidence type="ECO:0000256" key="1">
    <source>
        <dbReference type="ARBA" id="ARBA00022714"/>
    </source>
</evidence>
<dbReference type="PROSITE" id="PS51296">
    <property type="entry name" value="RIESKE"/>
    <property type="match status" value="1"/>
</dbReference>
<keyword evidence="8" id="KW-1185">Reference proteome</keyword>
<dbReference type="SUPFAM" id="SSF50022">
    <property type="entry name" value="ISP domain"/>
    <property type="match status" value="1"/>
</dbReference>
<gene>
    <name evidence="7" type="ORF">LZ495_16110</name>
</gene>
<evidence type="ECO:0000256" key="5">
    <source>
        <dbReference type="ARBA" id="ARBA00023014"/>
    </source>
</evidence>
<dbReference type="InterPro" id="IPR044043">
    <property type="entry name" value="VanA_C_cat"/>
</dbReference>
<keyword evidence="5" id="KW-0411">Iron-sulfur</keyword>
<dbReference type="EMBL" id="JAKFHA010000008">
    <property type="protein sequence ID" value="MCF2528727.1"/>
    <property type="molecule type" value="Genomic_DNA"/>
</dbReference>
<dbReference type="GO" id="GO:0016705">
    <property type="term" value="F:oxidoreductase activity, acting on paired donors, with incorporation or reduction of molecular oxygen"/>
    <property type="evidence" value="ECO:0007669"/>
    <property type="project" value="UniProtKB-ARBA"/>
</dbReference>
<feature type="domain" description="Rieske" evidence="6">
    <location>
        <begin position="25"/>
        <end position="126"/>
    </location>
</feature>
<dbReference type="Proteomes" id="UP001165378">
    <property type="component" value="Unassembled WGS sequence"/>
</dbReference>
<proteinExistence type="predicted"/>
<dbReference type="RefSeq" id="WP_235052896.1">
    <property type="nucleotide sequence ID" value="NZ_JAKFHA010000008.1"/>
</dbReference>
<dbReference type="Pfam" id="PF00355">
    <property type="entry name" value="Rieske"/>
    <property type="match status" value="1"/>
</dbReference>
<dbReference type="InterPro" id="IPR017941">
    <property type="entry name" value="Rieske_2Fe-2S"/>
</dbReference>
<name>A0AA41Q006_9ACTN</name>
<dbReference type="InterPro" id="IPR036922">
    <property type="entry name" value="Rieske_2Fe-2S_sf"/>
</dbReference>
<dbReference type="GO" id="GO:0004497">
    <property type="term" value="F:monooxygenase activity"/>
    <property type="evidence" value="ECO:0007669"/>
    <property type="project" value="UniProtKB-ARBA"/>
</dbReference>
<dbReference type="Pfam" id="PF19112">
    <property type="entry name" value="VanA_C"/>
    <property type="match status" value="1"/>
</dbReference>
<dbReference type="Gene3D" id="2.102.10.10">
    <property type="entry name" value="Rieske [2Fe-2S] iron-sulphur domain"/>
    <property type="match status" value="1"/>
</dbReference>
<evidence type="ECO:0000256" key="4">
    <source>
        <dbReference type="ARBA" id="ARBA00023004"/>
    </source>
</evidence>
<accession>A0AA41Q006</accession>
<evidence type="ECO:0000256" key="3">
    <source>
        <dbReference type="ARBA" id="ARBA00023002"/>
    </source>
</evidence>
<keyword evidence="3" id="KW-0560">Oxidoreductase</keyword>
<dbReference type="PANTHER" id="PTHR21266:SF60">
    <property type="entry name" value="3-KETOSTEROID-9-ALPHA-MONOOXYGENASE, OXYGENASE COMPONENT"/>
    <property type="match status" value="1"/>
</dbReference>
<sequence length="350" mass="38710">MKPHKTGRAHASGTGSVTRFPRDAWYALARADEVGRSPAGRVVHGTGVVLYRTSAGTVAALADRCAHRPYPLSLGRVAGDLLISSYSGFAYGPDGRVVSVPTQKRVPVGAAVRAYPVREYAGLVWVWTGSPGLASRRPLPALPWLTEPDWTTFGADWETAAAGGLLQDNFADITHVPHLDPALAPPVLHQVPPRLDVEVTEQQVRFRRDFPPARLQTWQSEATGLPPEGEYAQHEEGWFAAPGLWADRWDVLVPGEPLTLHFTHALTPVDERRTRHYWAVSRNFSPKPETTGILRPILDGYYRKVKDALEVMQALVDREGPAPEVRVRADAALLEVRRVMRRLLTEDTAR</sequence>
<dbReference type="SUPFAM" id="SSF55961">
    <property type="entry name" value="Bet v1-like"/>
    <property type="match status" value="1"/>
</dbReference>
<dbReference type="InterPro" id="IPR050584">
    <property type="entry name" value="Cholesterol_7-desaturase"/>
</dbReference>
<reference evidence="7" key="1">
    <citation type="submission" date="2022-01" db="EMBL/GenBank/DDBJ databases">
        <title>Genome-Based Taxonomic Classification of the Phylum Actinobacteria.</title>
        <authorList>
            <person name="Gao Y."/>
        </authorList>
    </citation>
    <scope>NUCLEOTIDE SEQUENCE</scope>
    <source>
        <strain evidence="7">KLBMP 8922</strain>
    </source>
</reference>
<dbReference type="GO" id="GO:0051537">
    <property type="term" value="F:2 iron, 2 sulfur cluster binding"/>
    <property type="evidence" value="ECO:0007669"/>
    <property type="project" value="UniProtKB-KW"/>
</dbReference>
<dbReference type="GO" id="GO:0046872">
    <property type="term" value="F:metal ion binding"/>
    <property type="evidence" value="ECO:0007669"/>
    <property type="project" value="UniProtKB-KW"/>
</dbReference>
<protein>
    <submittedName>
        <fullName evidence="7">Rieske 2Fe-2S domain-containing protein</fullName>
    </submittedName>
</protein>
<evidence type="ECO:0000313" key="8">
    <source>
        <dbReference type="Proteomes" id="UP001165378"/>
    </source>
</evidence>
<dbReference type="Gene3D" id="3.90.380.10">
    <property type="entry name" value="Naphthalene 1,2-dioxygenase Alpha Subunit, Chain A, domain 1"/>
    <property type="match status" value="1"/>
</dbReference>
<evidence type="ECO:0000259" key="6">
    <source>
        <dbReference type="PROSITE" id="PS51296"/>
    </source>
</evidence>
<organism evidence="7 8">
    <name type="scientific">Yinghuangia soli</name>
    <dbReference type="NCBI Taxonomy" id="2908204"/>
    <lineage>
        <taxon>Bacteria</taxon>
        <taxon>Bacillati</taxon>
        <taxon>Actinomycetota</taxon>
        <taxon>Actinomycetes</taxon>
        <taxon>Kitasatosporales</taxon>
        <taxon>Streptomycetaceae</taxon>
        <taxon>Yinghuangia</taxon>
    </lineage>
</organism>
<evidence type="ECO:0000256" key="2">
    <source>
        <dbReference type="ARBA" id="ARBA00022723"/>
    </source>
</evidence>
<keyword evidence="2" id="KW-0479">Metal-binding</keyword>
<keyword evidence="1" id="KW-0001">2Fe-2S</keyword>
<keyword evidence="4" id="KW-0408">Iron</keyword>
<evidence type="ECO:0000313" key="7">
    <source>
        <dbReference type="EMBL" id="MCF2528727.1"/>
    </source>
</evidence>
<dbReference type="PANTHER" id="PTHR21266">
    <property type="entry name" value="IRON-SULFUR DOMAIN CONTAINING PROTEIN"/>
    <property type="match status" value="1"/>
</dbReference>
<comment type="caution">
    <text evidence="7">The sequence shown here is derived from an EMBL/GenBank/DDBJ whole genome shotgun (WGS) entry which is preliminary data.</text>
</comment>